<keyword evidence="11 19" id="KW-1133">Transmembrane helix</keyword>
<evidence type="ECO:0000256" key="2">
    <source>
        <dbReference type="ARBA" id="ARBA00005194"/>
    </source>
</evidence>
<dbReference type="GO" id="GO:0004315">
    <property type="term" value="F:3-oxoacyl-[acyl-carrier-protein] synthase activity"/>
    <property type="evidence" value="ECO:0007669"/>
    <property type="project" value="UniProtKB-EC"/>
</dbReference>
<dbReference type="InterPro" id="IPR016039">
    <property type="entry name" value="Thiolase-like"/>
</dbReference>
<dbReference type="Proteomes" id="UP000767238">
    <property type="component" value="Unassembled WGS sequence"/>
</dbReference>
<evidence type="ECO:0000256" key="13">
    <source>
        <dbReference type="ARBA" id="ARBA00023136"/>
    </source>
</evidence>
<keyword evidence="12" id="KW-0443">Lipid metabolism</keyword>
<keyword evidence="6" id="KW-0444">Lipid biosynthesis</keyword>
<dbReference type="PROSITE" id="PS00606">
    <property type="entry name" value="KS3_1"/>
    <property type="match status" value="1"/>
</dbReference>
<keyword evidence="10" id="KW-0276">Fatty acid metabolism</keyword>
<dbReference type="EMBL" id="JAHFYH010000006">
    <property type="protein sequence ID" value="KAH0231150.1"/>
    <property type="molecule type" value="Genomic_DNA"/>
</dbReference>
<dbReference type="PANTHER" id="PTHR11712:SF336">
    <property type="entry name" value="3-OXOACYL-[ACYL-CARRIER-PROTEIN] SYNTHASE, MITOCHONDRIAL"/>
    <property type="match status" value="1"/>
</dbReference>
<dbReference type="GO" id="GO:0012505">
    <property type="term" value="C:endomembrane system"/>
    <property type="evidence" value="ECO:0007669"/>
    <property type="project" value="UniProtKB-SubCell"/>
</dbReference>
<dbReference type="InterPro" id="IPR018201">
    <property type="entry name" value="Ketoacyl_synth_AS"/>
</dbReference>
<keyword evidence="5" id="KW-0813">Transport</keyword>
<comment type="similarity">
    <text evidence="3">Belongs to the thiolase-like superfamily. Beta-ketoacyl-ACP synthases family.</text>
</comment>
<evidence type="ECO:0000256" key="9">
    <source>
        <dbReference type="ARBA" id="ARBA00022692"/>
    </source>
</evidence>
<dbReference type="CDD" id="cd00834">
    <property type="entry name" value="KAS_I_II"/>
    <property type="match status" value="1"/>
</dbReference>
<evidence type="ECO:0000256" key="8">
    <source>
        <dbReference type="ARBA" id="ARBA00022679"/>
    </source>
</evidence>
<dbReference type="GO" id="GO:0005886">
    <property type="term" value="C:plasma membrane"/>
    <property type="evidence" value="ECO:0007669"/>
    <property type="project" value="InterPro"/>
</dbReference>
<dbReference type="PANTHER" id="PTHR11712">
    <property type="entry name" value="POLYKETIDE SYNTHASE-RELATED"/>
    <property type="match status" value="1"/>
</dbReference>
<feature type="domain" description="Ketosynthase family 3 (KS3)" evidence="20">
    <location>
        <begin position="5"/>
        <end position="432"/>
    </location>
</feature>
<evidence type="ECO:0000256" key="10">
    <source>
        <dbReference type="ARBA" id="ARBA00022832"/>
    </source>
</evidence>
<feature type="compositionally biased region" description="Basic and acidic residues" evidence="18">
    <location>
        <begin position="702"/>
        <end position="714"/>
    </location>
</feature>
<comment type="caution">
    <text evidence="21">The sequence shown here is derived from an EMBL/GenBank/DDBJ whole genome shotgun (WGS) entry which is preliminary data.</text>
</comment>
<keyword evidence="7" id="KW-0533">Nickel</keyword>
<dbReference type="InterPro" id="IPR020841">
    <property type="entry name" value="PKS_Beta-ketoAc_synthase_dom"/>
</dbReference>
<keyword evidence="14" id="KW-0275">Fatty acid biosynthesis</keyword>
<dbReference type="FunFam" id="3.40.47.10:FF:000015">
    <property type="entry name" value="3-oxoacyl-[acyl-carrier-protein] synthase, mitochondrial"/>
    <property type="match status" value="1"/>
</dbReference>
<evidence type="ECO:0000256" key="6">
    <source>
        <dbReference type="ARBA" id="ARBA00022516"/>
    </source>
</evidence>
<dbReference type="NCBIfam" id="TIGR03150">
    <property type="entry name" value="fabF"/>
    <property type="match status" value="1"/>
</dbReference>
<evidence type="ECO:0000256" key="12">
    <source>
        <dbReference type="ARBA" id="ARBA00023098"/>
    </source>
</evidence>
<dbReference type="InterPro" id="IPR017568">
    <property type="entry name" value="3-oxoacyl-ACP_synth-2"/>
</dbReference>
<evidence type="ECO:0000256" key="14">
    <source>
        <dbReference type="ARBA" id="ARBA00023160"/>
    </source>
</evidence>
<dbReference type="FunFam" id="3.40.47.10:FF:000024">
    <property type="entry name" value="3-oxoacyl-[acyl-carrier-protein] synthase, mitochondrial"/>
    <property type="match status" value="1"/>
</dbReference>
<dbReference type="InterPro" id="IPR011541">
    <property type="entry name" value="Ni/Co_transpt_high_affinity"/>
</dbReference>
<evidence type="ECO:0000313" key="21">
    <source>
        <dbReference type="EMBL" id="KAH0231150.1"/>
    </source>
</evidence>
<evidence type="ECO:0000256" key="19">
    <source>
        <dbReference type="SAM" id="Phobius"/>
    </source>
</evidence>
<evidence type="ECO:0000256" key="4">
    <source>
        <dbReference type="ARBA" id="ARBA00013191"/>
    </source>
</evidence>
<dbReference type="GO" id="GO:0006633">
    <property type="term" value="P:fatty acid biosynthetic process"/>
    <property type="evidence" value="ECO:0007669"/>
    <property type="project" value="UniProtKB-KW"/>
</dbReference>
<dbReference type="InterPro" id="IPR000794">
    <property type="entry name" value="Beta-ketoacyl_synthase"/>
</dbReference>
<dbReference type="InterPro" id="IPR014031">
    <property type="entry name" value="Ketoacyl_synth_C"/>
</dbReference>
<evidence type="ECO:0000313" key="22">
    <source>
        <dbReference type="Proteomes" id="UP000767238"/>
    </source>
</evidence>
<feature type="transmembrane region" description="Helical" evidence="19">
    <location>
        <begin position="565"/>
        <end position="594"/>
    </location>
</feature>
<accession>A0A9P8GPC6</accession>
<gene>
    <name evidence="21" type="ORF">KCV03_g1553</name>
</gene>
<dbReference type="GO" id="GO:0005739">
    <property type="term" value="C:mitochondrion"/>
    <property type="evidence" value="ECO:0007669"/>
    <property type="project" value="TreeGrafter"/>
</dbReference>
<reference evidence="21" key="1">
    <citation type="journal article" date="2021" name="J Fungi (Basel)">
        <title>Virulence traits and population genomics of the black yeast Aureobasidium melanogenum.</title>
        <authorList>
            <person name="Cernosa A."/>
            <person name="Sun X."/>
            <person name="Gostincar C."/>
            <person name="Fang C."/>
            <person name="Gunde-Cimerman N."/>
            <person name="Song Z."/>
        </authorList>
    </citation>
    <scope>NUCLEOTIDE SEQUENCE</scope>
    <source>
        <strain evidence="21">EXF-8016</strain>
    </source>
</reference>
<name>A0A9P8GPC6_AURME</name>
<dbReference type="SUPFAM" id="SSF53901">
    <property type="entry name" value="Thiolase-like"/>
    <property type="match status" value="2"/>
</dbReference>
<dbReference type="NCBIfam" id="NF005589">
    <property type="entry name" value="PRK07314.1"/>
    <property type="match status" value="1"/>
</dbReference>
<dbReference type="GO" id="GO:0015099">
    <property type="term" value="F:nickel cation transmembrane transporter activity"/>
    <property type="evidence" value="ECO:0007669"/>
    <property type="project" value="InterPro"/>
</dbReference>
<evidence type="ECO:0000256" key="11">
    <source>
        <dbReference type="ARBA" id="ARBA00022989"/>
    </source>
</evidence>
<evidence type="ECO:0000256" key="1">
    <source>
        <dbReference type="ARBA" id="ARBA00004127"/>
    </source>
</evidence>
<feature type="non-terminal residue" evidence="21">
    <location>
        <position position="735"/>
    </location>
</feature>
<proteinExistence type="inferred from homology"/>
<keyword evidence="15" id="KW-0012">Acyltransferase</keyword>
<dbReference type="Pfam" id="PF03824">
    <property type="entry name" value="NicO"/>
    <property type="match status" value="1"/>
</dbReference>
<evidence type="ECO:0000256" key="16">
    <source>
        <dbReference type="ARBA" id="ARBA00044350"/>
    </source>
</evidence>
<keyword evidence="13 19" id="KW-0472">Membrane</keyword>
<evidence type="ECO:0000256" key="17">
    <source>
        <dbReference type="ARBA" id="ARBA00072686"/>
    </source>
</evidence>
<comment type="pathway">
    <text evidence="2">Lipid metabolism; fatty acid biosynthesis.</text>
</comment>
<evidence type="ECO:0000256" key="18">
    <source>
        <dbReference type="SAM" id="MobiDB-lite"/>
    </source>
</evidence>
<evidence type="ECO:0000256" key="5">
    <source>
        <dbReference type="ARBA" id="ARBA00022448"/>
    </source>
</evidence>
<dbReference type="Gene3D" id="3.40.47.10">
    <property type="match status" value="1"/>
</dbReference>
<dbReference type="AlphaFoldDB" id="A0A9P8GPC6"/>
<evidence type="ECO:0000256" key="15">
    <source>
        <dbReference type="ARBA" id="ARBA00023315"/>
    </source>
</evidence>
<reference evidence="21" key="2">
    <citation type="submission" date="2021-08" db="EMBL/GenBank/DDBJ databases">
        <authorList>
            <person name="Gostincar C."/>
            <person name="Sun X."/>
            <person name="Song Z."/>
            <person name="Gunde-Cimerman N."/>
        </authorList>
    </citation>
    <scope>NUCLEOTIDE SEQUENCE</scope>
    <source>
        <strain evidence="21">EXF-8016</strain>
    </source>
</reference>
<feature type="compositionally biased region" description="Basic and acidic residues" evidence="18">
    <location>
        <begin position="725"/>
        <end position="735"/>
    </location>
</feature>
<feature type="transmembrane region" description="Helical" evidence="19">
    <location>
        <begin position="656"/>
        <end position="676"/>
    </location>
</feature>
<dbReference type="EC" id="2.3.1.41" evidence="4"/>
<organism evidence="21 22">
    <name type="scientific">Aureobasidium melanogenum</name>
    <name type="common">Aureobasidium pullulans var. melanogenum</name>
    <dbReference type="NCBI Taxonomy" id="46634"/>
    <lineage>
        <taxon>Eukaryota</taxon>
        <taxon>Fungi</taxon>
        <taxon>Dikarya</taxon>
        <taxon>Ascomycota</taxon>
        <taxon>Pezizomycotina</taxon>
        <taxon>Dothideomycetes</taxon>
        <taxon>Dothideomycetidae</taxon>
        <taxon>Dothideales</taxon>
        <taxon>Saccotheciaceae</taxon>
        <taxon>Aureobasidium</taxon>
    </lineage>
</organism>
<evidence type="ECO:0000256" key="3">
    <source>
        <dbReference type="ARBA" id="ARBA00008467"/>
    </source>
</evidence>
<feature type="transmembrane region" description="Helical" evidence="19">
    <location>
        <begin position="606"/>
        <end position="636"/>
    </location>
</feature>
<keyword evidence="9 19" id="KW-0812">Transmembrane</keyword>
<comment type="subcellular location">
    <subcellularLocation>
        <location evidence="1">Endomembrane system</location>
        <topology evidence="1">Multi-pass membrane protein</topology>
    </subcellularLocation>
</comment>
<dbReference type="Pfam" id="PF00109">
    <property type="entry name" value="ketoacyl-synt"/>
    <property type="match status" value="1"/>
</dbReference>
<keyword evidence="8" id="KW-0808">Transferase</keyword>
<evidence type="ECO:0000256" key="7">
    <source>
        <dbReference type="ARBA" id="ARBA00022596"/>
    </source>
</evidence>
<evidence type="ECO:0000259" key="20">
    <source>
        <dbReference type="PROSITE" id="PS52004"/>
    </source>
</evidence>
<feature type="transmembrane region" description="Helical" evidence="19">
    <location>
        <begin position="532"/>
        <end position="559"/>
    </location>
</feature>
<sequence>MQNAMRRVVITGLGAVTPLAVGVRPTWKRLIDGHCGIVNIKDRDPKFASLPSQVAGVIPPGLRVDGGWHSKEWLQPGDDRKMALFAQYAMASAEEALQDANWLPQSEEDLEATGVYIGSGIGSLDDAYNTAVEFEKGGYKKVSPLFVPRLLINLAAGHISMRYGFKGPNHAATTACTTGVHAIGDAARMIAFGDADVMVAGGAESCIHPLAVAGFARARSLATGWNDNPQKASRPFDRSRAGFVIGEGAGAVVLEELEHAKARGASIYAEVRGYGLSSDAHHMTAPREDGQGPYLAMKRALKQAGIKPGSVDYVNAHATSTVLGDAAENRAIKTLLLGDDGHMNAGQVNISSTKGAVGHLLGAAGAAETIFTVLALQNNILPPTLNLDQAGDPAADFDCNYVPNTAQDCNVQVALSNSFGFGGTNASICLTKYQNIVVITSIVVASTAAAVSSRFGAFSRVGGIIGSSVSATFLIVLGIMNVFILYKLIKQLREIINSPADSPEPEFQIEGGGCLFRVLKRMFKLIDRPWKMYPLGVMFGLGFDTSSEIALLGISAISASQGTSFWLILLFPVLFTAGMCLLDTTDGALMMALYTSTRLAKDTIAVLYYQAVLTGVTVMVAVVIGVIQFLGMLQGAANLEGGFWDGVEVASDNYDIIGGAICGSFVVFGILSAILYRPWRKHVDAKRNALIRPYDGDEFDMTEPRNAEGTHGEPELIQEAPEPFVRSDRKGDHVV</sequence>
<dbReference type="InterPro" id="IPR014030">
    <property type="entry name" value="Ketoacyl_synth_N"/>
</dbReference>
<feature type="region of interest" description="Disordered" evidence="18">
    <location>
        <begin position="700"/>
        <end position="735"/>
    </location>
</feature>
<protein>
    <recommendedName>
        <fullName evidence="17">3-oxoacyl-[acyl-carrier-protein] synthase, mitochondrial</fullName>
        <ecNumber evidence="4">2.3.1.41</ecNumber>
    </recommendedName>
    <alternativeName>
        <fullName evidence="16">Beta-ketoacyl-ACP synthase</fullName>
    </alternativeName>
</protein>
<feature type="transmembrane region" description="Helical" evidence="19">
    <location>
        <begin position="461"/>
        <end position="486"/>
    </location>
</feature>
<dbReference type="Pfam" id="PF02801">
    <property type="entry name" value="Ketoacyl-synt_C"/>
    <property type="match status" value="1"/>
</dbReference>
<dbReference type="SMART" id="SM00825">
    <property type="entry name" value="PKS_KS"/>
    <property type="match status" value="1"/>
</dbReference>
<dbReference type="PROSITE" id="PS52004">
    <property type="entry name" value="KS3_2"/>
    <property type="match status" value="1"/>
</dbReference>